<reference evidence="4 5" key="1">
    <citation type="submission" date="2021-03" db="EMBL/GenBank/DDBJ databases">
        <title>Paenibacillus artemisicola MWE-103 whole genome sequence.</title>
        <authorList>
            <person name="Ham Y.J."/>
        </authorList>
    </citation>
    <scope>NUCLEOTIDE SEQUENCE [LARGE SCALE GENOMIC DNA]</scope>
    <source>
        <strain evidence="4 5">MWE-103</strain>
    </source>
</reference>
<comment type="similarity">
    <text evidence="1">Belongs to the GerABKA family.</text>
</comment>
<name>A0ABS3WCQ2_9BACL</name>
<keyword evidence="3" id="KW-0812">Transmembrane</keyword>
<dbReference type="PANTHER" id="PTHR22550:SF5">
    <property type="entry name" value="LEUCINE ZIPPER PROTEIN 4"/>
    <property type="match status" value="1"/>
</dbReference>
<organism evidence="4 5">
    <name type="scientific">Paenibacillus artemisiicola</name>
    <dbReference type="NCBI Taxonomy" id="1172618"/>
    <lineage>
        <taxon>Bacteria</taxon>
        <taxon>Bacillati</taxon>
        <taxon>Bacillota</taxon>
        <taxon>Bacilli</taxon>
        <taxon>Bacillales</taxon>
        <taxon>Paenibacillaceae</taxon>
        <taxon>Paenibacillus</taxon>
    </lineage>
</organism>
<evidence type="ECO:0000256" key="2">
    <source>
        <dbReference type="ARBA" id="ARBA00023136"/>
    </source>
</evidence>
<dbReference type="PANTHER" id="PTHR22550">
    <property type="entry name" value="SPORE GERMINATION PROTEIN"/>
    <property type="match status" value="1"/>
</dbReference>
<dbReference type="Proteomes" id="UP000670947">
    <property type="component" value="Unassembled WGS sequence"/>
</dbReference>
<feature type="transmembrane region" description="Helical" evidence="3">
    <location>
        <begin position="51"/>
        <end position="76"/>
    </location>
</feature>
<evidence type="ECO:0000313" key="5">
    <source>
        <dbReference type="Proteomes" id="UP000670947"/>
    </source>
</evidence>
<dbReference type="EMBL" id="JAGGDJ010000015">
    <property type="protein sequence ID" value="MBO7746087.1"/>
    <property type="molecule type" value="Genomic_DNA"/>
</dbReference>
<keyword evidence="5" id="KW-1185">Reference proteome</keyword>
<proteinExistence type="inferred from homology"/>
<comment type="caution">
    <text evidence="4">The sequence shown here is derived from an EMBL/GenBank/DDBJ whole genome shotgun (WGS) entry which is preliminary data.</text>
</comment>
<protein>
    <submittedName>
        <fullName evidence="4">Spore germination protein</fullName>
    </submittedName>
</protein>
<accession>A0ABS3WCQ2</accession>
<evidence type="ECO:0000256" key="1">
    <source>
        <dbReference type="ARBA" id="ARBA00005278"/>
    </source>
</evidence>
<gene>
    <name evidence="4" type="ORF">I8J29_17900</name>
</gene>
<dbReference type="Pfam" id="PF03323">
    <property type="entry name" value="GerA"/>
    <property type="match status" value="1"/>
</dbReference>
<evidence type="ECO:0000256" key="3">
    <source>
        <dbReference type="SAM" id="Phobius"/>
    </source>
</evidence>
<keyword evidence="3" id="KW-1133">Transmembrane helix</keyword>
<evidence type="ECO:0000313" key="4">
    <source>
        <dbReference type="EMBL" id="MBO7746087.1"/>
    </source>
</evidence>
<sequence>MTVVGGLIVGDAAIRAGLTSPTMLVVTAITAVSTFTLVNQSLNGSVTVIRFFIITASAFLGLFGFFIALFGVLLYICSLESFGMPYLKPLAPIEFRKLATALLQMPWKYRVKRDP</sequence>
<dbReference type="InterPro" id="IPR050768">
    <property type="entry name" value="UPF0353/GerABKA_families"/>
</dbReference>
<keyword evidence="2 3" id="KW-0472">Membrane</keyword>
<feature type="transmembrane region" description="Helical" evidence="3">
    <location>
        <begin position="20"/>
        <end position="39"/>
    </location>
</feature>
<dbReference type="InterPro" id="IPR004995">
    <property type="entry name" value="Spore_Ger"/>
</dbReference>